<feature type="signal peptide" evidence="4">
    <location>
        <begin position="1"/>
        <end position="35"/>
    </location>
</feature>
<protein>
    <submittedName>
        <fullName evidence="6">Phosphatidylinositol phosphatase PTPRQ</fullName>
    </submittedName>
</protein>
<dbReference type="PANTHER" id="PTHR46708">
    <property type="entry name" value="TENASCIN"/>
    <property type="match status" value="1"/>
</dbReference>
<accession>A0AA35X9F1</accession>
<keyword evidence="7" id="KW-1185">Reference proteome</keyword>
<evidence type="ECO:0000256" key="4">
    <source>
        <dbReference type="SAM" id="SignalP"/>
    </source>
</evidence>
<gene>
    <name evidence="6" type="ORF">GBAR_LOCUS27654</name>
</gene>
<feature type="compositionally biased region" description="Polar residues" evidence="2">
    <location>
        <begin position="627"/>
        <end position="636"/>
    </location>
</feature>
<organism evidence="6 7">
    <name type="scientific">Geodia barretti</name>
    <name type="common">Barrett's horny sponge</name>
    <dbReference type="NCBI Taxonomy" id="519541"/>
    <lineage>
        <taxon>Eukaryota</taxon>
        <taxon>Metazoa</taxon>
        <taxon>Porifera</taxon>
        <taxon>Demospongiae</taxon>
        <taxon>Heteroscleromorpha</taxon>
        <taxon>Tetractinellida</taxon>
        <taxon>Astrophorina</taxon>
        <taxon>Geodiidae</taxon>
        <taxon>Geodia</taxon>
    </lineage>
</organism>
<dbReference type="PANTHER" id="PTHR46708:SF2">
    <property type="entry name" value="FIBRONECTIN TYPE-III DOMAIN-CONTAINING PROTEIN"/>
    <property type="match status" value="1"/>
</dbReference>
<dbReference type="Gene3D" id="2.60.40.10">
    <property type="entry name" value="Immunoglobulins"/>
    <property type="match status" value="4"/>
</dbReference>
<dbReference type="InterPro" id="IPR003961">
    <property type="entry name" value="FN3_dom"/>
</dbReference>
<feature type="domain" description="Fibronectin type-III" evidence="5">
    <location>
        <begin position="417"/>
        <end position="529"/>
    </location>
</feature>
<feature type="region of interest" description="Disordered" evidence="2">
    <location>
        <begin position="626"/>
        <end position="646"/>
    </location>
</feature>
<dbReference type="AlphaFoldDB" id="A0AA35X9F1"/>
<keyword evidence="3" id="KW-0812">Transmembrane</keyword>
<keyword evidence="1" id="KW-0677">Repeat</keyword>
<dbReference type="InterPro" id="IPR013783">
    <property type="entry name" value="Ig-like_fold"/>
</dbReference>
<feature type="chain" id="PRO_5041259840" evidence="4">
    <location>
        <begin position="36"/>
        <end position="868"/>
    </location>
</feature>
<feature type="domain" description="Fibronectin type-III" evidence="5">
    <location>
        <begin position="226"/>
        <end position="315"/>
    </location>
</feature>
<dbReference type="InterPro" id="IPR036116">
    <property type="entry name" value="FN3_sf"/>
</dbReference>
<feature type="transmembrane region" description="Helical" evidence="3">
    <location>
        <begin position="651"/>
        <end position="677"/>
    </location>
</feature>
<dbReference type="SMART" id="SM00060">
    <property type="entry name" value="FN3"/>
    <property type="match status" value="4"/>
</dbReference>
<dbReference type="Pfam" id="PF00041">
    <property type="entry name" value="fn3"/>
    <property type="match status" value="4"/>
</dbReference>
<evidence type="ECO:0000259" key="5">
    <source>
        <dbReference type="PROSITE" id="PS50853"/>
    </source>
</evidence>
<evidence type="ECO:0000256" key="3">
    <source>
        <dbReference type="SAM" id="Phobius"/>
    </source>
</evidence>
<evidence type="ECO:0000313" key="6">
    <source>
        <dbReference type="EMBL" id="CAI8050348.1"/>
    </source>
</evidence>
<evidence type="ECO:0000256" key="1">
    <source>
        <dbReference type="ARBA" id="ARBA00022737"/>
    </source>
</evidence>
<keyword evidence="4" id="KW-0732">Signal</keyword>
<dbReference type="PROSITE" id="PS50853">
    <property type="entry name" value="FN3"/>
    <property type="match status" value="4"/>
</dbReference>
<feature type="domain" description="Fibronectin type-III" evidence="5">
    <location>
        <begin position="319"/>
        <end position="416"/>
    </location>
</feature>
<reference evidence="6" key="1">
    <citation type="submission" date="2023-03" db="EMBL/GenBank/DDBJ databases">
        <authorList>
            <person name="Steffen K."/>
            <person name="Cardenas P."/>
        </authorList>
    </citation>
    <scope>NUCLEOTIDE SEQUENCE</scope>
</reference>
<feature type="domain" description="Fibronectin type-III" evidence="5">
    <location>
        <begin position="137"/>
        <end position="224"/>
    </location>
</feature>
<keyword evidence="3" id="KW-1133">Transmembrane helix</keyword>
<sequence>MTIILTILQGLCAMISWKLLVVLVLQCSSTSLTSGQHSTCTRLTTVTVSEEYTVQVSYQNSYGCGSWMTCYSIGYRSQLRYRTRTVYHQEPGCCEGYHEAGEECLPTCPGCPRSHSCLAPDFCACPEYWTGSGCTEPPQNVALTATGPDKLEISWSPPPGSRATLYIVIFEGVTHPVQPSSNLVMELDSLTTFTRYTCCVAAKTISGASRMACDTQTTLELAPGDAPRNMNLKALNSTAIRIQWDPPLIPNGIIILYTVYINGNRRQKVNATGSTQSTAVGGFTPNKLLYVQLSASTSVGEGIKTGTERVTTLESVPGLVKNLRVVVKSEYILHVSWSPPTYTNGVLTGYTVVVTNLENPSDRILRRVAQNLHQLTIDRGIRPYVRYSVSVSASTRVGTGEPVEEIIYSQQGVPQSPPPNVTSSRTSATTANVKWDGIRWEDLRGWLVDYEIGYGSVMMSAYQKCRANGSYYTETMSVDSEGEYELTGLDPGLKYGVRLAGRTSAGAGPFSHTHVPWYINTIFTVTLEIENCTEWIAIKPAQLAEELAETFSTGIKLTCNCFFPSIYIADEQVMCHNKGLHLVFTGRIISTQVRDSSNLFEDLQMWLSRVLTVTVRDKELKIEKNESGSLIETNPGNECDEPPSDISHGSIIGGSVGGVLSVLLTVVVLIVAAVAVWQKHRSKSSVKCKPDSFLDDKTSRSAPLQKHISTELLSLGKQPPKTPPKPPPIKPLLPPQTPPKPAKKPLKPPKISPKPLKPPPRPLQVFPKHLITTPQPQKLPFKPIKIPLMPPKNRPTPQKDKQTKKFANKFRLPRQYELPVSQNHNVYKDPDIMEEKGGTTSLRNVAYEEAGSGTRAEKEEELYYPAIM</sequence>
<proteinExistence type="predicted"/>
<feature type="compositionally biased region" description="Basic and acidic residues" evidence="2">
    <location>
        <begin position="826"/>
        <end position="837"/>
    </location>
</feature>
<dbReference type="EMBL" id="CASHTH010003857">
    <property type="protein sequence ID" value="CAI8050348.1"/>
    <property type="molecule type" value="Genomic_DNA"/>
</dbReference>
<feature type="region of interest" description="Disordered" evidence="2">
    <location>
        <begin position="711"/>
        <end position="762"/>
    </location>
</feature>
<dbReference type="SUPFAM" id="SSF49265">
    <property type="entry name" value="Fibronectin type III"/>
    <property type="match status" value="2"/>
</dbReference>
<feature type="region of interest" description="Disordered" evidence="2">
    <location>
        <begin position="774"/>
        <end position="857"/>
    </location>
</feature>
<keyword evidence="3" id="KW-0472">Membrane</keyword>
<comment type="caution">
    <text evidence="6">The sequence shown here is derived from an EMBL/GenBank/DDBJ whole genome shotgun (WGS) entry which is preliminary data.</text>
</comment>
<dbReference type="Proteomes" id="UP001174909">
    <property type="component" value="Unassembled WGS sequence"/>
</dbReference>
<evidence type="ECO:0000313" key="7">
    <source>
        <dbReference type="Proteomes" id="UP001174909"/>
    </source>
</evidence>
<evidence type="ECO:0000256" key="2">
    <source>
        <dbReference type="SAM" id="MobiDB-lite"/>
    </source>
</evidence>
<name>A0AA35X9F1_GEOBA</name>
<feature type="compositionally biased region" description="Pro residues" evidence="2">
    <location>
        <begin position="720"/>
        <end position="740"/>
    </location>
</feature>
<dbReference type="InterPro" id="IPR050991">
    <property type="entry name" value="ECM_Regulatory_Proteins"/>
</dbReference>
<feature type="compositionally biased region" description="Pro residues" evidence="2">
    <location>
        <begin position="748"/>
        <end position="762"/>
    </location>
</feature>
<dbReference type="CDD" id="cd00063">
    <property type="entry name" value="FN3"/>
    <property type="match status" value="4"/>
</dbReference>